<proteinExistence type="predicted"/>
<organism evidence="1 2">
    <name type="scientific">Hygrophoropsis aurantiaca</name>
    <dbReference type="NCBI Taxonomy" id="72124"/>
    <lineage>
        <taxon>Eukaryota</taxon>
        <taxon>Fungi</taxon>
        <taxon>Dikarya</taxon>
        <taxon>Basidiomycota</taxon>
        <taxon>Agaricomycotina</taxon>
        <taxon>Agaricomycetes</taxon>
        <taxon>Agaricomycetidae</taxon>
        <taxon>Boletales</taxon>
        <taxon>Coniophorineae</taxon>
        <taxon>Hygrophoropsidaceae</taxon>
        <taxon>Hygrophoropsis</taxon>
    </lineage>
</organism>
<comment type="caution">
    <text evidence="1">The sequence shown here is derived from an EMBL/GenBank/DDBJ whole genome shotgun (WGS) entry which is preliminary data.</text>
</comment>
<accession>A0ACB8A430</accession>
<dbReference type="Proteomes" id="UP000790377">
    <property type="component" value="Unassembled WGS sequence"/>
</dbReference>
<reference evidence="1" key="1">
    <citation type="journal article" date="2021" name="New Phytol.">
        <title>Evolutionary innovations through gain and loss of genes in the ectomycorrhizal Boletales.</title>
        <authorList>
            <person name="Wu G."/>
            <person name="Miyauchi S."/>
            <person name="Morin E."/>
            <person name="Kuo A."/>
            <person name="Drula E."/>
            <person name="Varga T."/>
            <person name="Kohler A."/>
            <person name="Feng B."/>
            <person name="Cao Y."/>
            <person name="Lipzen A."/>
            <person name="Daum C."/>
            <person name="Hundley H."/>
            <person name="Pangilinan J."/>
            <person name="Johnson J."/>
            <person name="Barry K."/>
            <person name="LaButti K."/>
            <person name="Ng V."/>
            <person name="Ahrendt S."/>
            <person name="Min B."/>
            <person name="Choi I.G."/>
            <person name="Park H."/>
            <person name="Plett J.M."/>
            <person name="Magnuson J."/>
            <person name="Spatafora J.W."/>
            <person name="Nagy L.G."/>
            <person name="Henrissat B."/>
            <person name="Grigoriev I.V."/>
            <person name="Yang Z.L."/>
            <person name="Xu J."/>
            <person name="Martin F.M."/>
        </authorList>
    </citation>
    <scope>NUCLEOTIDE SEQUENCE</scope>
    <source>
        <strain evidence="1">ATCC 28755</strain>
    </source>
</reference>
<dbReference type="EMBL" id="MU267874">
    <property type="protein sequence ID" value="KAH7907762.1"/>
    <property type="molecule type" value="Genomic_DNA"/>
</dbReference>
<keyword evidence="2" id="KW-1185">Reference proteome</keyword>
<sequence length="233" mass="26620">MPYISRRDGLQYHMLLRRISPRQRHYSVRPERAVELSMQQGARIADVLNQPYGDCTDYGWKQLCMLPRMLTPKSQRYNTVVKGTTPLDIPMSAPTLVMWEEISSFSPFRKEATHAAHFWLHVTAPYSSIALAHFLSSFCAMYSEHPERDIASRHVVRLGYRISRNGVTGTVLCHTDTLDPTKDLTLYGAQMNENIHINGRSFTMLSFPAECEYIRGQACIQRCMVSPSAIGFE</sequence>
<evidence type="ECO:0000313" key="2">
    <source>
        <dbReference type="Proteomes" id="UP000790377"/>
    </source>
</evidence>
<protein>
    <submittedName>
        <fullName evidence="1">Uncharacterized protein</fullName>
    </submittedName>
</protein>
<name>A0ACB8A430_9AGAM</name>
<gene>
    <name evidence="1" type="ORF">BJ138DRAFT_1159342</name>
</gene>
<evidence type="ECO:0000313" key="1">
    <source>
        <dbReference type="EMBL" id="KAH7907762.1"/>
    </source>
</evidence>